<evidence type="ECO:0000313" key="1">
    <source>
        <dbReference type="EMBL" id="KAA1102491.1"/>
    </source>
</evidence>
<dbReference type="OrthoDB" id="10543118at2759"/>
<reference evidence="1 2" key="1">
    <citation type="submission" date="2019-05" db="EMBL/GenBank/DDBJ databases">
        <title>Emergence of the Ug99 lineage of the wheat stem rust pathogen through somatic hybridization.</title>
        <authorList>
            <person name="Li F."/>
            <person name="Upadhyaya N.M."/>
            <person name="Sperschneider J."/>
            <person name="Matny O."/>
            <person name="Nguyen-Phuc H."/>
            <person name="Mago R."/>
            <person name="Raley C."/>
            <person name="Miller M.E."/>
            <person name="Silverstein K.A.T."/>
            <person name="Henningsen E."/>
            <person name="Hirsch C.D."/>
            <person name="Visser B."/>
            <person name="Pretorius Z.A."/>
            <person name="Steffenson B.J."/>
            <person name="Schwessinger B."/>
            <person name="Dodds P.N."/>
            <person name="Figueroa M."/>
        </authorList>
    </citation>
    <scope>NUCLEOTIDE SEQUENCE [LARGE SCALE GENOMIC DNA]</scope>
    <source>
        <strain evidence="1">21-0</strain>
    </source>
</reference>
<evidence type="ECO:0000313" key="2">
    <source>
        <dbReference type="Proteomes" id="UP000324748"/>
    </source>
</evidence>
<gene>
    <name evidence="1" type="ORF">PGT21_000691</name>
</gene>
<dbReference type="AlphaFoldDB" id="A0A5B0PMU7"/>
<proteinExistence type="predicted"/>
<name>A0A5B0PMU7_PUCGR</name>
<organism evidence="1 2">
    <name type="scientific">Puccinia graminis f. sp. tritici</name>
    <dbReference type="NCBI Taxonomy" id="56615"/>
    <lineage>
        <taxon>Eukaryota</taxon>
        <taxon>Fungi</taxon>
        <taxon>Dikarya</taxon>
        <taxon>Basidiomycota</taxon>
        <taxon>Pucciniomycotina</taxon>
        <taxon>Pucciniomycetes</taxon>
        <taxon>Pucciniales</taxon>
        <taxon>Pucciniaceae</taxon>
        <taxon>Puccinia</taxon>
    </lineage>
</organism>
<dbReference type="Proteomes" id="UP000324748">
    <property type="component" value="Unassembled WGS sequence"/>
</dbReference>
<keyword evidence="2" id="KW-1185">Reference proteome</keyword>
<sequence>MKELQVSSSDLRMIGQLQEFSPNLEAESELSEGLQIRESWEKLALHLQLVTFYSQLLVSKGIWQTNILWNEYKAFLRPMGFGGLTVNAVVNTYASVLDEFLTVSNQLSDTIQLTAQTLNYVQALILKAQKRLLIETKQQGFLQRCLNLLLGNGWFMRWQAELTTCERASSIIKSISPFVSDMKGSISTSNNGTEGDTQRLRLLILISSLFQCRP</sequence>
<dbReference type="EMBL" id="VSWC01000044">
    <property type="protein sequence ID" value="KAA1102491.1"/>
    <property type="molecule type" value="Genomic_DNA"/>
</dbReference>
<comment type="caution">
    <text evidence="1">The sequence shown here is derived from an EMBL/GenBank/DDBJ whole genome shotgun (WGS) entry which is preliminary data.</text>
</comment>
<accession>A0A5B0PMU7</accession>
<protein>
    <submittedName>
        <fullName evidence="1">Uncharacterized protein</fullName>
    </submittedName>
</protein>